<dbReference type="Proteomes" id="UP000270094">
    <property type="component" value="Unassembled WGS sequence"/>
</dbReference>
<proteinExistence type="predicted"/>
<name>A0A3P7LG65_STRVU</name>
<dbReference type="SUPFAM" id="SSF53822">
    <property type="entry name" value="Periplasmic binding protein-like I"/>
    <property type="match status" value="1"/>
</dbReference>
<organism evidence="2 3">
    <name type="scientific">Strongylus vulgaris</name>
    <name type="common">Blood worm</name>
    <dbReference type="NCBI Taxonomy" id="40348"/>
    <lineage>
        <taxon>Eukaryota</taxon>
        <taxon>Metazoa</taxon>
        <taxon>Ecdysozoa</taxon>
        <taxon>Nematoda</taxon>
        <taxon>Chromadorea</taxon>
        <taxon>Rhabditida</taxon>
        <taxon>Rhabditina</taxon>
        <taxon>Rhabditomorpha</taxon>
        <taxon>Strongyloidea</taxon>
        <taxon>Strongylidae</taxon>
        <taxon>Strongylus</taxon>
    </lineage>
</organism>
<evidence type="ECO:0000313" key="3">
    <source>
        <dbReference type="Proteomes" id="UP000270094"/>
    </source>
</evidence>
<keyword evidence="1" id="KW-0732">Signal</keyword>
<evidence type="ECO:0000256" key="1">
    <source>
        <dbReference type="SAM" id="SignalP"/>
    </source>
</evidence>
<sequence>MKFALLLIFLLLLDDGLPKTLNVGLLCAYNNTEIAQYVGWRQIAGAVGVAWDKIKQDGILPGYDTLNLTWVMGECVESTDAGAVIAWAQSGADVVLGPACSA</sequence>
<feature type="non-terminal residue" evidence="2">
    <location>
        <position position="102"/>
    </location>
</feature>
<evidence type="ECO:0000313" key="2">
    <source>
        <dbReference type="EMBL" id="VDM81575.1"/>
    </source>
</evidence>
<feature type="chain" id="PRO_5018190879" description="Receptor ligand binding region domain-containing protein" evidence="1">
    <location>
        <begin position="19"/>
        <end position="102"/>
    </location>
</feature>
<dbReference type="Gene3D" id="3.40.50.2300">
    <property type="match status" value="1"/>
</dbReference>
<dbReference type="OrthoDB" id="5867643at2759"/>
<dbReference type="EMBL" id="UYYB01113568">
    <property type="protein sequence ID" value="VDM81575.1"/>
    <property type="molecule type" value="Genomic_DNA"/>
</dbReference>
<keyword evidence="3" id="KW-1185">Reference proteome</keyword>
<protein>
    <recommendedName>
        <fullName evidence="4">Receptor ligand binding region domain-containing protein</fullName>
    </recommendedName>
</protein>
<reference evidence="2 3" key="1">
    <citation type="submission" date="2018-11" db="EMBL/GenBank/DDBJ databases">
        <authorList>
            <consortium name="Pathogen Informatics"/>
        </authorList>
    </citation>
    <scope>NUCLEOTIDE SEQUENCE [LARGE SCALE GENOMIC DNA]</scope>
</reference>
<dbReference type="InterPro" id="IPR028082">
    <property type="entry name" value="Peripla_BP_I"/>
</dbReference>
<feature type="signal peptide" evidence="1">
    <location>
        <begin position="1"/>
        <end position="18"/>
    </location>
</feature>
<dbReference type="AlphaFoldDB" id="A0A3P7LG65"/>
<gene>
    <name evidence="2" type="ORF">SVUK_LOCUS16573</name>
</gene>
<accession>A0A3P7LG65</accession>
<evidence type="ECO:0008006" key="4">
    <source>
        <dbReference type="Google" id="ProtNLM"/>
    </source>
</evidence>